<evidence type="ECO:0000259" key="19">
    <source>
        <dbReference type="Pfam" id="PF01502"/>
    </source>
</evidence>
<keyword evidence="21" id="KW-1185">Reference proteome</keyword>
<evidence type="ECO:0000256" key="3">
    <source>
        <dbReference type="ARBA" id="ARBA00005169"/>
    </source>
</evidence>
<dbReference type="SUPFAM" id="SSF101386">
    <property type="entry name" value="all-alpha NTP pyrophosphatases"/>
    <property type="match status" value="1"/>
</dbReference>
<dbReference type="InterPro" id="IPR002496">
    <property type="entry name" value="PRib_AMP_CycHydrolase_dom"/>
</dbReference>
<dbReference type="InterPro" id="IPR008179">
    <property type="entry name" value="HisE"/>
</dbReference>
<evidence type="ECO:0000256" key="15">
    <source>
        <dbReference type="ARBA" id="ARBA00023102"/>
    </source>
</evidence>
<dbReference type="PANTHER" id="PTHR42945">
    <property type="entry name" value="HISTIDINE BIOSYNTHESIS BIFUNCTIONAL PROTEIN"/>
    <property type="match status" value="1"/>
</dbReference>
<dbReference type="EMBL" id="CP010975">
    <property type="protein sequence ID" value="AKE52411.1"/>
    <property type="molecule type" value="Genomic_DNA"/>
</dbReference>
<evidence type="ECO:0000256" key="18">
    <source>
        <dbReference type="SAM" id="Coils"/>
    </source>
</evidence>
<feature type="domain" description="Phosphoribosyl-AMP cyclohydrolase" evidence="19">
    <location>
        <begin position="246"/>
        <end position="318"/>
    </location>
</feature>
<dbReference type="NCBIfam" id="TIGR03188">
    <property type="entry name" value="histidine_hisI"/>
    <property type="match status" value="1"/>
</dbReference>
<keyword evidence="13" id="KW-0378">Hydrolase</keyword>
<dbReference type="InterPro" id="IPR006062">
    <property type="entry name" value="His_biosynth"/>
</dbReference>
<reference evidence="20 21" key="1">
    <citation type="submission" date="2015-02" db="EMBL/GenBank/DDBJ databases">
        <title>Complete genome sequence of Kangiella geojedonensis strain YCS-5T.</title>
        <authorList>
            <person name="Kim K.M."/>
        </authorList>
    </citation>
    <scope>NUCLEOTIDE SEQUENCE [LARGE SCALE GENOMIC DNA]</scope>
    <source>
        <strain evidence="20 21">YCS-5</strain>
    </source>
</reference>
<comment type="pathway">
    <text evidence="3">Amino-acid biosynthesis; L-histidine biosynthesis; L-histidine from 5-phospho-alpha-D-ribose 1-diphosphate: step 3/9.</text>
</comment>
<dbReference type="KEGG" id="kge:TQ33_1463"/>
<dbReference type="PANTHER" id="PTHR42945:SF1">
    <property type="entry name" value="HISTIDINE BIOSYNTHESIS BIFUNCTIONAL PROTEIN HIS7"/>
    <property type="match status" value="1"/>
</dbReference>
<evidence type="ECO:0000313" key="20">
    <source>
        <dbReference type="EMBL" id="AKE52411.1"/>
    </source>
</evidence>
<sequence length="416" mass="46221">MLIPSIDLLDGKAVQLEQGNPDRKIVEDEDVFGLLERFSLYGEVAIIDLDAALGRGSNKELIKQLIKKYPCRVGGGIRDYDTAREYLSAGAKKVILGTSCRSDFVKKLPSSQLIFAIDAKGDDWVTHGWQSTDTLKVLDLIEEIQGNCSEFLYTQVQKEGMLGGIDEARIKEVVKTSKIPVTVAGGITTLEDIQFINKLGSNSQIGMSVYTGRLKLDDALMSCVDFEKAPLMPTIVQDAETGQVLMLAYSTKESLQEAINKKAGVYYSRSRQELWQKGLTSGNTQKLVNIDYDCDGDTLLFKVKQQGNACHFERYSCFATQSREFTLDTLDRVFEQRLEDLSKGVNVQSFTQKLFASEALQVEKLNEECQELIEAQDNDEVRWEAADLIFFALVNAKAKGVSAKEIISELGARNAG</sequence>
<dbReference type="Gene3D" id="3.20.20.70">
    <property type="entry name" value="Aldolase class I"/>
    <property type="match status" value="1"/>
</dbReference>
<dbReference type="NCBIfam" id="NF000768">
    <property type="entry name" value="PRK00051.1"/>
    <property type="match status" value="1"/>
</dbReference>
<evidence type="ECO:0000256" key="8">
    <source>
        <dbReference type="ARBA" id="ARBA00012414"/>
    </source>
</evidence>
<organism evidence="20 21">
    <name type="scientific">Kangiella geojedonensis</name>
    <dbReference type="NCBI Taxonomy" id="914150"/>
    <lineage>
        <taxon>Bacteria</taxon>
        <taxon>Pseudomonadati</taxon>
        <taxon>Pseudomonadota</taxon>
        <taxon>Gammaproteobacteria</taxon>
        <taxon>Kangiellales</taxon>
        <taxon>Kangiellaceae</taxon>
        <taxon>Kangiella</taxon>
    </lineage>
</organism>
<dbReference type="GO" id="GO:0000105">
    <property type="term" value="P:L-histidine biosynthetic process"/>
    <property type="evidence" value="ECO:0007669"/>
    <property type="project" value="UniProtKB-UniPathway"/>
</dbReference>
<keyword evidence="16" id="KW-0511">Multifunctional enzyme</keyword>
<evidence type="ECO:0000256" key="13">
    <source>
        <dbReference type="ARBA" id="ARBA00022801"/>
    </source>
</evidence>
<dbReference type="Pfam" id="PF00977">
    <property type="entry name" value="His_biosynth"/>
    <property type="match status" value="1"/>
</dbReference>
<dbReference type="OrthoDB" id="9795769at2"/>
<evidence type="ECO:0000256" key="17">
    <source>
        <dbReference type="RuleBase" id="RU003657"/>
    </source>
</evidence>
<proteinExistence type="inferred from homology"/>
<evidence type="ECO:0000256" key="1">
    <source>
        <dbReference type="ARBA" id="ARBA00000024"/>
    </source>
</evidence>
<dbReference type="Proteomes" id="UP000034071">
    <property type="component" value="Chromosome"/>
</dbReference>
<dbReference type="SUPFAM" id="SSF141734">
    <property type="entry name" value="HisI-like"/>
    <property type="match status" value="1"/>
</dbReference>
<dbReference type="FunFam" id="3.10.20.810:FF:000001">
    <property type="entry name" value="Histidine biosynthesis bifunctional protein HisIE"/>
    <property type="match status" value="1"/>
</dbReference>
<dbReference type="InterPro" id="IPR021130">
    <property type="entry name" value="PRib-ATP_PPHydrolase-like"/>
</dbReference>
<comment type="catalytic activity">
    <reaction evidence="2">
        <text>1-(5-phospho-beta-D-ribosyl)-ATP + H2O = 1-(5-phospho-beta-D-ribosyl)-5'-AMP + diphosphate + H(+)</text>
        <dbReference type="Rhea" id="RHEA:22828"/>
        <dbReference type="ChEBI" id="CHEBI:15377"/>
        <dbReference type="ChEBI" id="CHEBI:15378"/>
        <dbReference type="ChEBI" id="CHEBI:33019"/>
        <dbReference type="ChEBI" id="CHEBI:59457"/>
        <dbReference type="ChEBI" id="CHEBI:73183"/>
        <dbReference type="EC" id="3.6.1.31"/>
    </reaction>
</comment>
<evidence type="ECO:0000256" key="14">
    <source>
        <dbReference type="ARBA" id="ARBA00022840"/>
    </source>
</evidence>
<name>A0A0F6RCX6_9GAMM</name>
<evidence type="ECO:0000256" key="4">
    <source>
        <dbReference type="ARBA" id="ARBA00005204"/>
    </source>
</evidence>
<comment type="similarity">
    <text evidence="5">In the C-terminal section; belongs to the PRA-PH family.</text>
</comment>
<dbReference type="GO" id="GO:0004635">
    <property type="term" value="F:phosphoribosyl-AMP cyclohydrolase activity"/>
    <property type="evidence" value="ECO:0007669"/>
    <property type="project" value="UniProtKB-EC"/>
</dbReference>
<comment type="pathway">
    <text evidence="4">Amino-acid biosynthesis; L-histidine biosynthesis; L-histidine from 5-phospho-alpha-D-ribose 1-diphosphate: step 2/9.</text>
</comment>
<dbReference type="RefSeq" id="WP_046561484.1">
    <property type="nucleotide sequence ID" value="NZ_CP010975.1"/>
</dbReference>
<evidence type="ECO:0000256" key="6">
    <source>
        <dbReference type="ARBA" id="ARBA00008299"/>
    </source>
</evidence>
<dbReference type="UniPathway" id="UPA00031">
    <property type="reaction ID" value="UER00007"/>
</dbReference>
<dbReference type="InterPro" id="IPR038019">
    <property type="entry name" value="PRib_AMP_CycHydrolase_sf"/>
</dbReference>
<dbReference type="InterPro" id="IPR011060">
    <property type="entry name" value="RibuloseP-bd_barrel"/>
</dbReference>
<keyword evidence="12" id="KW-0547">Nucleotide-binding</keyword>
<evidence type="ECO:0000256" key="16">
    <source>
        <dbReference type="ARBA" id="ARBA00023268"/>
    </source>
</evidence>
<keyword evidence="11 17" id="KW-0028">Amino-acid biosynthesis</keyword>
<dbReference type="EC" id="3.5.4.19" evidence="9"/>
<evidence type="ECO:0000256" key="7">
    <source>
        <dbReference type="ARBA" id="ARBA00009667"/>
    </source>
</evidence>
<evidence type="ECO:0000256" key="2">
    <source>
        <dbReference type="ARBA" id="ARBA00001460"/>
    </source>
</evidence>
<dbReference type="GO" id="GO:0005524">
    <property type="term" value="F:ATP binding"/>
    <property type="evidence" value="ECO:0007669"/>
    <property type="project" value="UniProtKB-KW"/>
</dbReference>
<dbReference type="Gene3D" id="1.10.287.1080">
    <property type="entry name" value="MazG-like"/>
    <property type="match status" value="1"/>
</dbReference>
<protein>
    <recommendedName>
        <fullName evidence="10">Histidine biosynthesis bifunctional protein HisIE</fullName>
        <ecNumber evidence="9">3.5.4.19</ecNumber>
        <ecNumber evidence="8">3.6.1.31</ecNumber>
    </recommendedName>
</protein>
<dbReference type="STRING" id="914150.TQ33_1463"/>
<evidence type="ECO:0000256" key="11">
    <source>
        <dbReference type="ARBA" id="ARBA00022605"/>
    </source>
</evidence>
<comment type="similarity">
    <text evidence="7 17">Belongs to the HisA/HisF family.</text>
</comment>
<comment type="similarity">
    <text evidence="6">In the N-terminal section; belongs to the PRA-CH family.</text>
</comment>
<feature type="coiled-coil region" evidence="18">
    <location>
        <begin position="355"/>
        <end position="382"/>
    </location>
</feature>
<dbReference type="Pfam" id="PF01502">
    <property type="entry name" value="PRA-CH"/>
    <property type="match status" value="1"/>
</dbReference>
<keyword evidence="14" id="KW-0067">ATP-binding</keyword>
<evidence type="ECO:0000313" key="21">
    <source>
        <dbReference type="Proteomes" id="UP000034071"/>
    </source>
</evidence>
<dbReference type="HOGENOM" id="CLU_048577_0_2_6"/>
<dbReference type="InterPro" id="IPR013785">
    <property type="entry name" value="Aldolase_TIM"/>
</dbReference>
<evidence type="ECO:0000256" key="9">
    <source>
        <dbReference type="ARBA" id="ARBA00012721"/>
    </source>
</evidence>
<evidence type="ECO:0000256" key="10">
    <source>
        <dbReference type="ARBA" id="ARBA00017720"/>
    </source>
</evidence>
<gene>
    <name evidence="20" type="ORF">TQ33_1463</name>
</gene>
<keyword evidence="18" id="KW-0175">Coiled coil</keyword>
<accession>A0A0F6RCX6</accession>
<dbReference type="Pfam" id="PF01503">
    <property type="entry name" value="PRA-PH"/>
    <property type="match status" value="1"/>
</dbReference>
<evidence type="ECO:0000256" key="12">
    <source>
        <dbReference type="ARBA" id="ARBA00022741"/>
    </source>
</evidence>
<comment type="catalytic activity">
    <reaction evidence="1">
        <text>1-(5-phospho-beta-D-ribosyl)-5'-AMP + H2O = 1-(5-phospho-beta-D-ribosyl)-5-[(5-phospho-beta-D-ribosylamino)methylideneamino]imidazole-4-carboxamide</text>
        <dbReference type="Rhea" id="RHEA:20049"/>
        <dbReference type="ChEBI" id="CHEBI:15377"/>
        <dbReference type="ChEBI" id="CHEBI:58435"/>
        <dbReference type="ChEBI" id="CHEBI:59457"/>
        <dbReference type="EC" id="3.5.4.19"/>
    </reaction>
</comment>
<dbReference type="EC" id="3.6.1.31" evidence="8"/>
<dbReference type="AlphaFoldDB" id="A0A0F6RCX6"/>
<dbReference type="SUPFAM" id="SSF51366">
    <property type="entry name" value="Ribulose-phoshate binding barrel"/>
    <property type="match status" value="1"/>
</dbReference>
<keyword evidence="15 17" id="KW-0368">Histidine biosynthesis</keyword>
<dbReference type="GO" id="GO:0004636">
    <property type="term" value="F:phosphoribosyl-ATP diphosphatase activity"/>
    <property type="evidence" value="ECO:0007669"/>
    <property type="project" value="UniProtKB-EC"/>
</dbReference>
<evidence type="ECO:0000256" key="5">
    <source>
        <dbReference type="ARBA" id="ARBA00007731"/>
    </source>
</evidence>
<dbReference type="CDD" id="cd11546">
    <property type="entry name" value="NTP-PPase_His4"/>
    <property type="match status" value="1"/>
</dbReference>
<dbReference type="Gene3D" id="3.10.20.810">
    <property type="entry name" value="Phosphoribosyl-AMP cyclohydrolase"/>
    <property type="match status" value="1"/>
</dbReference>